<accession>A0ABV6HKM9</accession>
<gene>
    <name evidence="3" type="ORF">ACFFI0_12590</name>
</gene>
<dbReference type="PRINTS" id="PR00412">
    <property type="entry name" value="EPOXHYDRLASE"/>
</dbReference>
<proteinExistence type="predicted"/>
<feature type="signal peptide" evidence="1">
    <location>
        <begin position="1"/>
        <end position="23"/>
    </location>
</feature>
<dbReference type="PRINTS" id="PR00111">
    <property type="entry name" value="ABHYDROLASE"/>
</dbReference>
<keyword evidence="4" id="KW-1185">Reference proteome</keyword>
<dbReference type="EMBL" id="JBHLWO010000002">
    <property type="protein sequence ID" value="MFC0319154.1"/>
    <property type="molecule type" value="Genomic_DNA"/>
</dbReference>
<dbReference type="Pfam" id="PF00561">
    <property type="entry name" value="Abhydrolase_1"/>
    <property type="match status" value="1"/>
</dbReference>
<name>A0ABV6HKM9_9SPHI</name>
<sequence length="335" mass="38353">MTVNNFYRITLLFLLIGTSSVHAQHRQVDVGLNLEGITYPFAEHYISLVNQGEQLRMEYMDVKPAQANGKVVVLLHGKNFNGAYWEQTAKTLADNGYRVVIPDQTGFGKSSKPQRIQYSFQLLAKNTKALLDSLGISKIFLLGHSMGGMLATRFTLMYPDLVDKLILENPIGLEDWKTVVPYISIEEWYHDELKQNYERIKAYQLQFYYDNKWKKEYDPWVDMLAGVTNNIDYPRLAWNSALLYDMIFTQPVCYEFANIKASTLLIIGQRDRTALGKAKAPKEAQQNLGNYPELGKKTSKVIKNATLVELEGIGHLPHIEAYDRFIDPLIEFLAK</sequence>
<evidence type="ECO:0000313" key="4">
    <source>
        <dbReference type="Proteomes" id="UP001589774"/>
    </source>
</evidence>
<dbReference type="SUPFAM" id="SSF53474">
    <property type="entry name" value="alpha/beta-Hydrolases"/>
    <property type="match status" value="1"/>
</dbReference>
<dbReference type="InterPro" id="IPR029058">
    <property type="entry name" value="AB_hydrolase_fold"/>
</dbReference>
<protein>
    <submittedName>
        <fullName evidence="3">Alpha/beta fold hydrolase</fullName>
    </submittedName>
</protein>
<keyword evidence="3" id="KW-0378">Hydrolase</keyword>
<dbReference type="Gene3D" id="3.40.50.1820">
    <property type="entry name" value="alpha/beta hydrolase"/>
    <property type="match status" value="1"/>
</dbReference>
<feature type="domain" description="AB hydrolase-1" evidence="2">
    <location>
        <begin position="71"/>
        <end position="173"/>
    </location>
</feature>
<feature type="chain" id="PRO_5045887436" evidence="1">
    <location>
        <begin position="24"/>
        <end position="335"/>
    </location>
</feature>
<organism evidence="3 4">
    <name type="scientific">Olivibacter oleidegradans</name>
    <dbReference type="NCBI Taxonomy" id="760123"/>
    <lineage>
        <taxon>Bacteria</taxon>
        <taxon>Pseudomonadati</taxon>
        <taxon>Bacteroidota</taxon>
        <taxon>Sphingobacteriia</taxon>
        <taxon>Sphingobacteriales</taxon>
        <taxon>Sphingobacteriaceae</taxon>
        <taxon>Olivibacter</taxon>
    </lineage>
</organism>
<evidence type="ECO:0000313" key="3">
    <source>
        <dbReference type="EMBL" id="MFC0319154.1"/>
    </source>
</evidence>
<comment type="caution">
    <text evidence="3">The sequence shown here is derived from an EMBL/GenBank/DDBJ whole genome shotgun (WGS) entry which is preliminary data.</text>
</comment>
<reference evidence="3 4" key="1">
    <citation type="submission" date="2024-09" db="EMBL/GenBank/DDBJ databases">
        <authorList>
            <person name="Sun Q."/>
            <person name="Mori K."/>
        </authorList>
    </citation>
    <scope>NUCLEOTIDE SEQUENCE [LARGE SCALE GENOMIC DNA]</scope>
    <source>
        <strain evidence="3 4">CCM 7765</strain>
    </source>
</reference>
<dbReference type="GO" id="GO:0016787">
    <property type="term" value="F:hydrolase activity"/>
    <property type="evidence" value="ECO:0007669"/>
    <property type="project" value="UniProtKB-KW"/>
</dbReference>
<dbReference type="InterPro" id="IPR050266">
    <property type="entry name" value="AB_hydrolase_sf"/>
</dbReference>
<dbReference type="Proteomes" id="UP001589774">
    <property type="component" value="Unassembled WGS sequence"/>
</dbReference>
<dbReference type="PANTHER" id="PTHR43798:SF33">
    <property type="entry name" value="HYDROLASE, PUTATIVE (AFU_ORTHOLOGUE AFUA_2G14860)-RELATED"/>
    <property type="match status" value="1"/>
</dbReference>
<keyword evidence="1" id="KW-0732">Signal</keyword>
<dbReference type="InterPro" id="IPR000073">
    <property type="entry name" value="AB_hydrolase_1"/>
</dbReference>
<evidence type="ECO:0000259" key="2">
    <source>
        <dbReference type="Pfam" id="PF00561"/>
    </source>
</evidence>
<dbReference type="RefSeq" id="WP_130857804.1">
    <property type="nucleotide sequence ID" value="NZ_JBHLWO010000002.1"/>
</dbReference>
<dbReference type="PANTHER" id="PTHR43798">
    <property type="entry name" value="MONOACYLGLYCEROL LIPASE"/>
    <property type="match status" value="1"/>
</dbReference>
<evidence type="ECO:0000256" key="1">
    <source>
        <dbReference type="SAM" id="SignalP"/>
    </source>
</evidence>
<dbReference type="InterPro" id="IPR000639">
    <property type="entry name" value="Epox_hydrolase-like"/>
</dbReference>